<reference evidence="1 2" key="1">
    <citation type="submission" date="2015-09" db="EMBL/GenBank/DDBJ databases">
        <title>Draft genome of the scarab beetle Oryctes borbonicus.</title>
        <authorList>
            <person name="Meyer J.M."/>
            <person name="Markov G.V."/>
            <person name="Baskaran P."/>
            <person name="Herrmann M."/>
            <person name="Sommer R.J."/>
            <person name="Roedelsperger C."/>
        </authorList>
    </citation>
    <scope>NUCLEOTIDE SEQUENCE [LARGE SCALE GENOMIC DNA]</scope>
    <source>
        <strain evidence="1">OB123</strain>
        <tissue evidence="1">Whole animal</tissue>
    </source>
</reference>
<evidence type="ECO:0000313" key="1">
    <source>
        <dbReference type="EMBL" id="KRT82041.1"/>
    </source>
</evidence>
<dbReference type="Proteomes" id="UP000051574">
    <property type="component" value="Unassembled WGS sequence"/>
</dbReference>
<gene>
    <name evidence="1" type="ORF">AMK59_4342</name>
</gene>
<dbReference type="Gene3D" id="3.40.50.720">
    <property type="entry name" value="NAD(P)-binding Rossmann-like Domain"/>
    <property type="match status" value="2"/>
</dbReference>
<keyword evidence="2" id="KW-1185">Reference proteome</keyword>
<evidence type="ECO:0000313" key="2">
    <source>
        <dbReference type="Proteomes" id="UP000051574"/>
    </source>
</evidence>
<sequence length="411" mass="46619">MAHTQDFFNNFSVVIATSLSEKILLPLSKQLWEANVPLIVGRSIGFLAYLRLQIREHTVIEVHPDNENPDLRLENPWPSLKDHLDNIDVLKLDKKERSHVPALVILYYYLEKFKNNHGGTPITRSEKDTLRNLIKEGNCFGEEDEGHLEENFQEAIHYVNTCIGQAKIPFQIQTLLDDERCTNLTQESSSFWVMCAALRELAQSEGALPVRGSLPDMAADTVNYVALQQLYQKQAQLQAEAIYRRALQIARNLGQSPDTIIEQEVKLFCKHASELYVVRGSCIADEYQSTAFDISSYLEDPDSLMLYYAIIRGLERFISEFNTNPGQFDDQVEPDVLKLKGIIGKLLAEWGCGQAIRDERIHEICRYGGAELHSVSAMLGGCAAHEIIKLITHQYKPLDNTFIYDAITTNS</sequence>
<dbReference type="GO" id="GO:0008641">
    <property type="term" value="F:ubiquitin-like modifier activating enzyme activity"/>
    <property type="evidence" value="ECO:0007669"/>
    <property type="project" value="InterPro"/>
</dbReference>
<organism evidence="1 2">
    <name type="scientific">Oryctes borbonicus</name>
    <dbReference type="NCBI Taxonomy" id="1629725"/>
    <lineage>
        <taxon>Eukaryota</taxon>
        <taxon>Metazoa</taxon>
        <taxon>Ecdysozoa</taxon>
        <taxon>Arthropoda</taxon>
        <taxon>Hexapoda</taxon>
        <taxon>Insecta</taxon>
        <taxon>Pterygota</taxon>
        <taxon>Neoptera</taxon>
        <taxon>Endopterygota</taxon>
        <taxon>Coleoptera</taxon>
        <taxon>Polyphaga</taxon>
        <taxon>Scarabaeiformia</taxon>
        <taxon>Scarabaeidae</taxon>
        <taxon>Dynastinae</taxon>
        <taxon>Oryctes</taxon>
    </lineage>
</organism>
<evidence type="ECO:0008006" key="3">
    <source>
        <dbReference type="Google" id="ProtNLM"/>
    </source>
</evidence>
<dbReference type="AlphaFoldDB" id="A0A0T6B3T7"/>
<dbReference type="EMBL" id="LJIG01009957">
    <property type="protein sequence ID" value="KRT82041.1"/>
    <property type="molecule type" value="Genomic_DNA"/>
</dbReference>
<name>A0A0T6B3T7_9SCAR</name>
<dbReference type="InterPro" id="IPR035985">
    <property type="entry name" value="Ubiquitin-activating_enz"/>
</dbReference>
<accession>A0A0T6B3T7</accession>
<proteinExistence type="predicted"/>
<dbReference type="OrthoDB" id="1708823at2759"/>
<comment type="caution">
    <text evidence="1">The sequence shown here is derived from an EMBL/GenBank/DDBJ whole genome shotgun (WGS) entry which is preliminary data.</text>
</comment>
<dbReference type="SUPFAM" id="SSF69572">
    <property type="entry name" value="Activating enzymes of the ubiquitin-like proteins"/>
    <property type="match status" value="1"/>
</dbReference>
<feature type="non-terminal residue" evidence="1">
    <location>
        <position position="411"/>
    </location>
</feature>
<protein>
    <recommendedName>
        <fullName evidence="3">NEDD8-activating enzyme E1 regulatory subunit</fullName>
    </recommendedName>
</protein>